<name>A0A0G9MMX9_9SPHN</name>
<dbReference type="EMBL" id="LBHC01000002">
    <property type="protein sequence ID" value="KLE31979.1"/>
    <property type="molecule type" value="Genomic_DNA"/>
</dbReference>
<proteinExistence type="predicted"/>
<protein>
    <submittedName>
        <fullName evidence="1">Uncharacterized protein</fullName>
    </submittedName>
</protein>
<organism evidence="1 2">
    <name type="scientific">Aurantiacibacter gangjinensis</name>
    <dbReference type="NCBI Taxonomy" id="502682"/>
    <lineage>
        <taxon>Bacteria</taxon>
        <taxon>Pseudomonadati</taxon>
        <taxon>Pseudomonadota</taxon>
        <taxon>Alphaproteobacteria</taxon>
        <taxon>Sphingomonadales</taxon>
        <taxon>Erythrobacteraceae</taxon>
        <taxon>Aurantiacibacter</taxon>
    </lineage>
</organism>
<keyword evidence="2" id="KW-1185">Reference proteome</keyword>
<dbReference type="PATRIC" id="fig|502682.8.peg.2266"/>
<evidence type="ECO:0000313" key="1">
    <source>
        <dbReference type="EMBL" id="KLE31979.1"/>
    </source>
</evidence>
<accession>A0A0G9MMX9</accession>
<dbReference type="Proteomes" id="UP000053070">
    <property type="component" value="Unassembled WGS sequence"/>
</dbReference>
<dbReference type="KEGG" id="egn:BMF35_a1226"/>
<evidence type="ECO:0000313" key="2">
    <source>
        <dbReference type="Proteomes" id="UP000053070"/>
    </source>
</evidence>
<reference evidence="1 2" key="1">
    <citation type="submission" date="2015-04" db="EMBL/GenBank/DDBJ databases">
        <title>The draft genome sequence of Erythrobacr gangjinensis K7-2.</title>
        <authorList>
            <person name="Zhuang L."/>
            <person name="Liu Y."/>
            <person name="Shao Z."/>
        </authorList>
    </citation>
    <scope>NUCLEOTIDE SEQUENCE [LARGE SCALE GENOMIC DNA]</scope>
    <source>
        <strain evidence="1 2">K7-2</strain>
    </source>
</reference>
<dbReference type="Pfam" id="PF18746">
    <property type="entry name" value="aGPT-Pplase3"/>
    <property type="match status" value="1"/>
</dbReference>
<gene>
    <name evidence="1" type="ORF">AAW01_11130</name>
</gene>
<dbReference type="RefSeq" id="WP_047007328.1">
    <property type="nucleotide sequence ID" value="NZ_CP018097.1"/>
</dbReference>
<comment type="caution">
    <text evidence="1">The sequence shown here is derived from an EMBL/GenBank/DDBJ whole genome shotgun (WGS) entry which is preliminary data.</text>
</comment>
<sequence length="310" mass="35210">MTRWPRYAEMRKAFAEDLDAYSREVRELPGVGDDASRDTLALQLVASVRRERYFELLQERGAIPAFRANPHDDRFEAELGLVHLLQRGQIDEAAWLVFLMTVFGKPAGSGWKRLRDVYGRLGTARADWNSMQAQPDLLETWLARHWQEVGGDQGGHRRYESMRPDSRRPIGRAITQYANWIGCAGGHEAKFAQLVREAGNSREAIFDEFFRALPCVGFARLGRFDWVSMLDRYGIVHATPGSAYLRGSTGPLRGASLLFTGSTKAPARLTASFEKWLLELDGRVEVGMKVWEDALCNWQKHPAHFVHYKG</sequence>
<dbReference type="AlphaFoldDB" id="A0A0G9MMX9"/>
<dbReference type="OrthoDB" id="965955at2"/>
<dbReference type="InterPro" id="IPR041271">
    <property type="entry name" value="AGPT-Pplase3"/>
</dbReference>